<evidence type="ECO:0000313" key="1">
    <source>
        <dbReference type="EMBL" id="QJX46631.1"/>
    </source>
</evidence>
<name>A0A6M6BDQ2_9BACT</name>
<dbReference type="Proteomes" id="UP000501623">
    <property type="component" value="Chromosome"/>
</dbReference>
<proteinExistence type="predicted"/>
<evidence type="ECO:0000313" key="2">
    <source>
        <dbReference type="Proteomes" id="UP000501623"/>
    </source>
</evidence>
<dbReference type="KEGG" id="hts:HMJ29_06635"/>
<sequence>MENENNFYIPQATDSLLKQLSEQNKVSKLALIEILVSQAYNAKWTVLKPISAGSVTEGEEIDIELLENGLSQIALESMNEYLEKNSIRTWLQLGKQGAKKLGRLDGIGDYTVDTIRTLLEEHNVILGQ</sequence>
<dbReference type="AlphaFoldDB" id="A0A6M6BDQ2"/>
<dbReference type="RefSeq" id="WP_171590739.1">
    <property type="nucleotide sequence ID" value="NZ_CP053538.1"/>
</dbReference>
<protein>
    <submittedName>
        <fullName evidence="1">Uncharacterized protein</fullName>
    </submittedName>
</protein>
<dbReference type="EMBL" id="CP053538">
    <property type="protein sequence ID" value="QJX46631.1"/>
    <property type="molecule type" value="Genomic_DNA"/>
</dbReference>
<reference evidence="1 2" key="1">
    <citation type="submission" date="2020-05" db="EMBL/GenBank/DDBJ databases">
        <title>Complete genome sequence of Hymenobacter sp. TS19 in Coasted Sand Dune.</title>
        <authorList>
            <person name="Lee J.-H."/>
            <person name="Jung J.-H."/>
            <person name="Jeong S."/>
            <person name="Zhao L."/>
            <person name="Kim M.-K."/>
            <person name="Seo H.-S."/>
            <person name="Lim S."/>
        </authorList>
    </citation>
    <scope>NUCLEOTIDE SEQUENCE [LARGE SCALE GENOMIC DNA]</scope>
    <source>
        <strain evidence="1 2">TS19</strain>
    </source>
</reference>
<gene>
    <name evidence="1" type="ORF">HMJ29_06635</name>
</gene>
<keyword evidence="2" id="KW-1185">Reference proteome</keyword>
<organism evidence="1 2">
    <name type="scientific">Hymenobacter taeanensis</name>
    <dbReference type="NCBI Taxonomy" id="2735321"/>
    <lineage>
        <taxon>Bacteria</taxon>
        <taxon>Pseudomonadati</taxon>
        <taxon>Bacteroidota</taxon>
        <taxon>Cytophagia</taxon>
        <taxon>Cytophagales</taxon>
        <taxon>Hymenobacteraceae</taxon>
        <taxon>Hymenobacter</taxon>
    </lineage>
</organism>
<accession>A0A6M6BDQ2</accession>